<organism evidence="2">
    <name type="scientific">Nicotiana tabacum</name>
    <name type="common">Common tobacco</name>
    <dbReference type="NCBI Taxonomy" id="4097"/>
    <lineage>
        <taxon>Eukaryota</taxon>
        <taxon>Viridiplantae</taxon>
        <taxon>Streptophyta</taxon>
        <taxon>Embryophyta</taxon>
        <taxon>Tracheophyta</taxon>
        <taxon>Spermatophyta</taxon>
        <taxon>Magnoliopsida</taxon>
        <taxon>eudicotyledons</taxon>
        <taxon>Gunneridae</taxon>
        <taxon>Pentapetalae</taxon>
        <taxon>asterids</taxon>
        <taxon>lamiids</taxon>
        <taxon>Solanales</taxon>
        <taxon>Solanaceae</taxon>
        <taxon>Nicotianoideae</taxon>
        <taxon>Nicotianeae</taxon>
        <taxon>Nicotiana</taxon>
    </lineage>
</organism>
<dbReference type="Pfam" id="PF14291">
    <property type="entry name" value="DUF4371"/>
    <property type="match status" value="1"/>
</dbReference>
<name>A0A1S3ZCE6_TOBAC</name>
<dbReference type="PANTHER" id="PTHR45749">
    <property type="match status" value="1"/>
</dbReference>
<dbReference type="RefSeq" id="XP_016462086.1">
    <property type="nucleotide sequence ID" value="XM_016606600.1"/>
</dbReference>
<accession>A0A1S3ZCE6</accession>
<dbReference type="SMART" id="SM00597">
    <property type="entry name" value="ZnF_TTF"/>
    <property type="match status" value="1"/>
</dbReference>
<dbReference type="OrthoDB" id="6621980at2759"/>
<dbReference type="InterPro" id="IPR006580">
    <property type="entry name" value="Znf_TTF"/>
</dbReference>
<protein>
    <submittedName>
        <fullName evidence="2">Zinc finger MYM-type protein 1-like</fullName>
    </submittedName>
</protein>
<proteinExistence type="predicted"/>
<reference evidence="2" key="1">
    <citation type="submission" date="2025-08" db="UniProtKB">
        <authorList>
            <consortium name="RefSeq"/>
        </authorList>
    </citation>
    <scope>IDENTIFICATION</scope>
</reference>
<dbReference type="KEGG" id="nta:107785324"/>
<dbReference type="PANTHER" id="PTHR45749:SF34">
    <property type="entry name" value="ZINC FINGER MYM-TYPE PROTEIN 1-LIKE"/>
    <property type="match status" value="1"/>
</dbReference>
<dbReference type="PaxDb" id="4097-A0A1S3ZCE6"/>
<dbReference type="STRING" id="4097.A0A1S3ZCE6"/>
<evidence type="ECO:0000313" key="2">
    <source>
        <dbReference type="RefSeq" id="XP_016462086.1"/>
    </source>
</evidence>
<sequence>MRLFLRTCDLNWSDPLTLLRLKGRFCGAVLAMGTPQGLLAKVDMITSFYKAQASASSSSSPLSSSLCPVISNNINPSQASDKVLDYEPDPAERKPISAYPPNLRDRVRRNYIQNGPCQPRGFVFPKRDFGGIMRQFNPEWFKTSYSQWLEYSIKQDAVFCLCCYLFKNEIGGYGEKIGDAFTTNGLRGWNKGLERLKSHVGDVNSLHNRCFKMMLDLMNQAQSILTSLDKQSEKIKSEHRVRLNASIDMIRYLLKEGMPFRGHDESVTSTRRGHFLDLLKWYADRKEDVKNVVLEKAPKNNTMTSPDIQKDIVNSCAEETAKAIIEDSNGDFFGILVDESKDVSHKEQMALVLRLRYVNKDGKLIERFLGLVHVKDITAHALQKAINFLLLQHSLSSSLIRGQGYDGASNMQGEINGLKALILKDNPSAYCVHCFNHQLQLTFVAVAKKHHDINNFFDILANVLNVVGGSYKHREMLIDDQAEKLDELLVLGEVHTGSGLNQELALQRPGDTRLGISL</sequence>
<dbReference type="InterPro" id="IPR025398">
    <property type="entry name" value="DUF4371"/>
</dbReference>
<evidence type="ECO:0000259" key="1">
    <source>
        <dbReference type="SMART" id="SM00597"/>
    </source>
</evidence>
<feature type="domain" description="TTF-type" evidence="1">
    <location>
        <begin position="132"/>
        <end position="230"/>
    </location>
</feature>
<dbReference type="AlphaFoldDB" id="A0A1S3ZCE6"/>
<gene>
    <name evidence="2" type="primary">LOC107785324</name>
</gene>
<dbReference type="OMA" id="HREMLID"/>